<dbReference type="EMBL" id="JAACJO010000032">
    <property type="protein sequence ID" value="KAF5346371.1"/>
    <property type="molecule type" value="Genomic_DNA"/>
</dbReference>
<dbReference type="AlphaFoldDB" id="A0A8H5CWA6"/>
<proteinExistence type="predicted"/>
<organism evidence="4 5">
    <name type="scientific">Leucocoprinus leucothites</name>
    <dbReference type="NCBI Taxonomy" id="201217"/>
    <lineage>
        <taxon>Eukaryota</taxon>
        <taxon>Fungi</taxon>
        <taxon>Dikarya</taxon>
        <taxon>Basidiomycota</taxon>
        <taxon>Agaricomycotina</taxon>
        <taxon>Agaricomycetes</taxon>
        <taxon>Agaricomycetidae</taxon>
        <taxon>Agaricales</taxon>
        <taxon>Agaricineae</taxon>
        <taxon>Agaricaceae</taxon>
        <taxon>Leucocoprinus</taxon>
    </lineage>
</organism>
<sequence>MPRPFALASLFLLSLTSAASALSSCVAFDANWNLIAFNFGGKDYNAGTQDNWNSANPTDITAQGRPPFDGPNVSCYLSQFTNAIYVLGADSSNPTAVYLYDAAAKSWSTQSVKADDGNKFDPTNFGAILDHDTNVFYAYSKGELFSLDMELLKAASSTTKQWMDVQTVPWDASSYEPTMALAQNHVHFLGVPGVPAGSAKIFVIHFSFMQPEPQSYGQFPNTHGQVTSFFKDEGVQTQFAFIPDDGSATYVIDVTSNTTQSLKAPSAKDSKATYFASTNALVQLSSSGSVAYLPFDAQTADKSGADWVAITKLPTASASSASGSGSGASPSGTAGTSSGSSGSAGSTHDNGALTSPFADRWVWSVVGLLTGFALF</sequence>
<evidence type="ECO:0000256" key="1">
    <source>
        <dbReference type="SAM" id="MobiDB-lite"/>
    </source>
</evidence>
<feature type="compositionally biased region" description="Low complexity" evidence="1">
    <location>
        <begin position="317"/>
        <end position="347"/>
    </location>
</feature>
<accession>A0A8H5CWA6</accession>
<protein>
    <submittedName>
        <fullName evidence="4">Uncharacterized protein</fullName>
    </submittedName>
</protein>
<name>A0A8H5CWA6_9AGAR</name>
<feature type="chain" id="PRO_5036266483" evidence="2">
    <location>
        <begin position="22"/>
        <end position="375"/>
    </location>
</feature>
<dbReference type="PROSITE" id="PS51257">
    <property type="entry name" value="PROKAR_LIPOPROTEIN"/>
    <property type="match status" value="1"/>
</dbReference>
<dbReference type="OrthoDB" id="3356102at2759"/>
<feature type="region of interest" description="Disordered" evidence="1">
    <location>
        <begin position="317"/>
        <end position="348"/>
    </location>
</feature>
<evidence type="ECO:0000256" key="2">
    <source>
        <dbReference type="SAM" id="SignalP"/>
    </source>
</evidence>
<evidence type="ECO:0000313" key="5">
    <source>
        <dbReference type="Proteomes" id="UP000559027"/>
    </source>
</evidence>
<feature type="signal peptide" evidence="2">
    <location>
        <begin position="1"/>
        <end position="21"/>
    </location>
</feature>
<dbReference type="EMBL" id="JAACJO010000017">
    <property type="protein sequence ID" value="KAF5349142.1"/>
    <property type="molecule type" value="Genomic_DNA"/>
</dbReference>
<evidence type="ECO:0000313" key="3">
    <source>
        <dbReference type="EMBL" id="KAF5346371.1"/>
    </source>
</evidence>
<comment type="caution">
    <text evidence="4">The sequence shown here is derived from an EMBL/GenBank/DDBJ whole genome shotgun (WGS) entry which is preliminary data.</text>
</comment>
<keyword evidence="5" id="KW-1185">Reference proteome</keyword>
<keyword evidence="2" id="KW-0732">Signal</keyword>
<reference evidence="4 5" key="1">
    <citation type="journal article" date="2020" name="ISME J.">
        <title>Uncovering the hidden diversity of litter-decomposition mechanisms in mushroom-forming fungi.</title>
        <authorList>
            <person name="Floudas D."/>
            <person name="Bentzer J."/>
            <person name="Ahren D."/>
            <person name="Johansson T."/>
            <person name="Persson P."/>
            <person name="Tunlid A."/>
        </authorList>
    </citation>
    <scope>NUCLEOTIDE SEQUENCE [LARGE SCALE GENOMIC DNA]</scope>
    <source>
        <strain evidence="4 5">CBS 146.42</strain>
    </source>
</reference>
<dbReference type="Proteomes" id="UP000559027">
    <property type="component" value="Unassembled WGS sequence"/>
</dbReference>
<gene>
    <name evidence="4" type="ORF">D9756_009313</name>
    <name evidence="3" type="ORF">D9756_011393</name>
</gene>
<evidence type="ECO:0000313" key="4">
    <source>
        <dbReference type="EMBL" id="KAF5349142.1"/>
    </source>
</evidence>